<keyword evidence="2" id="KW-0812">Transmembrane</keyword>
<keyword evidence="4" id="KW-1185">Reference proteome</keyword>
<protein>
    <recommendedName>
        <fullName evidence="5">DUF3618 domain-containing protein</fullName>
    </recommendedName>
</protein>
<sequence length="140" mass="14964">MSTKVKTTMDNAQDMIDAGVDTAQQAVARTADRADELLSESRRTAAEAEASIQAGLRQVRDAVPVHLNRAAHRAEDLARAGIDKARAAGTVVANKAHEVGERTTDYVRQEPAKALLMAAAAGAAATLLVTWAARRRAERY</sequence>
<reference evidence="4" key="1">
    <citation type="journal article" date="2019" name="Int. J. Syst. Evol. Microbiol.">
        <title>The Global Catalogue of Microorganisms (GCM) 10K type strain sequencing project: providing services to taxonomists for standard genome sequencing and annotation.</title>
        <authorList>
            <consortium name="The Broad Institute Genomics Platform"/>
            <consortium name="The Broad Institute Genome Sequencing Center for Infectious Disease"/>
            <person name="Wu L."/>
            <person name="Ma J."/>
        </authorList>
    </citation>
    <scope>NUCLEOTIDE SEQUENCE [LARGE SCALE GENOMIC DNA]</scope>
    <source>
        <strain evidence="4">KCTC 42501</strain>
    </source>
</reference>
<dbReference type="Proteomes" id="UP001595729">
    <property type="component" value="Unassembled WGS sequence"/>
</dbReference>
<feature type="transmembrane region" description="Helical" evidence="2">
    <location>
        <begin position="114"/>
        <end position="133"/>
    </location>
</feature>
<organism evidence="3 4">
    <name type="scientific">Hydrogenophaga luteola</name>
    <dbReference type="NCBI Taxonomy" id="1591122"/>
    <lineage>
        <taxon>Bacteria</taxon>
        <taxon>Pseudomonadati</taxon>
        <taxon>Pseudomonadota</taxon>
        <taxon>Betaproteobacteria</taxon>
        <taxon>Burkholderiales</taxon>
        <taxon>Comamonadaceae</taxon>
        <taxon>Hydrogenophaga</taxon>
    </lineage>
</organism>
<evidence type="ECO:0000256" key="2">
    <source>
        <dbReference type="SAM" id="Phobius"/>
    </source>
</evidence>
<accession>A0ABV7W7C8</accession>
<evidence type="ECO:0000313" key="4">
    <source>
        <dbReference type="Proteomes" id="UP001595729"/>
    </source>
</evidence>
<gene>
    <name evidence="3" type="ORF">ACFOPI_14785</name>
</gene>
<evidence type="ECO:0008006" key="5">
    <source>
        <dbReference type="Google" id="ProtNLM"/>
    </source>
</evidence>
<evidence type="ECO:0000256" key="1">
    <source>
        <dbReference type="SAM" id="Coils"/>
    </source>
</evidence>
<proteinExistence type="predicted"/>
<feature type="coiled-coil region" evidence="1">
    <location>
        <begin position="20"/>
        <end position="51"/>
    </location>
</feature>
<dbReference type="EMBL" id="JBHRXX010000007">
    <property type="protein sequence ID" value="MFC3684867.1"/>
    <property type="molecule type" value="Genomic_DNA"/>
</dbReference>
<name>A0ABV7W7C8_9BURK</name>
<keyword evidence="2" id="KW-0472">Membrane</keyword>
<keyword evidence="1" id="KW-0175">Coiled coil</keyword>
<evidence type="ECO:0000313" key="3">
    <source>
        <dbReference type="EMBL" id="MFC3684867.1"/>
    </source>
</evidence>
<dbReference type="RefSeq" id="WP_382175203.1">
    <property type="nucleotide sequence ID" value="NZ_JBHRXX010000007.1"/>
</dbReference>
<keyword evidence="2" id="KW-1133">Transmembrane helix</keyword>
<comment type="caution">
    <text evidence="3">The sequence shown here is derived from an EMBL/GenBank/DDBJ whole genome shotgun (WGS) entry which is preliminary data.</text>
</comment>